<evidence type="ECO:0000313" key="4">
    <source>
        <dbReference type="WBParaSite" id="TTAC_0000621401-mRNA-1"/>
    </source>
</evidence>
<dbReference type="InterPro" id="IPR014830">
    <property type="entry name" value="Glycolipid_transfer_prot_dom"/>
</dbReference>
<evidence type="ECO:0000259" key="1">
    <source>
        <dbReference type="Pfam" id="PF08718"/>
    </source>
</evidence>
<reference evidence="2 3" key="2">
    <citation type="submission" date="2018-11" db="EMBL/GenBank/DDBJ databases">
        <authorList>
            <consortium name="Pathogen Informatics"/>
        </authorList>
    </citation>
    <scope>NUCLEOTIDE SEQUENCE [LARGE SCALE GENOMIC DNA]</scope>
</reference>
<dbReference type="SUPFAM" id="SSF110004">
    <property type="entry name" value="Glycolipid transfer protein, GLTP"/>
    <property type="match status" value="1"/>
</dbReference>
<dbReference type="Gene3D" id="1.10.3520.10">
    <property type="entry name" value="Glycolipid transfer protein"/>
    <property type="match status" value="1"/>
</dbReference>
<dbReference type="GO" id="GO:1902388">
    <property type="term" value="F:ceramide 1-phosphate transfer activity"/>
    <property type="evidence" value="ECO:0007669"/>
    <property type="project" value="TreeGrafter"/>
</dbReference>
<accession>A0A0R3WZI9</accession>
<feature type="domain" description="Glycolipid transfer protein" evidence="1">
    <location>
        <begin position="27"/>
        <end position="180"/>
    </location>
</feature>
<dbReference type="GO" id="GO:0005829">
    <property type="term" value="C:cytosol"/>
    <property type="evidence" value="ECO:0007669"/>
    <property type="project" value="TreeGrafter"/>
</dbReference>
<dbReference type="PANTHER" id="PTHR10219">
    <property type="entry name" value="GLYCOLIPID TRANSFER PROTEIN-RELATED"/>
    <property type="match status" value="1"/>
</dbReference>
<keyword evidence="3" id="KW-1185">Reference proteome</keyword>
<dbReference type="STRING" id="6205.A0A0R3WZI9"/>
<dbReference type="InterPro" id="IPR036497">
    <property type="entry name" value="GLTP_sf"/>
</dbReference>
<dbReference type="PANTHER" id="PTHR10219:SF43">
    <property type="entry name" value="GLYCOLIPID TRANSFER PROTEIN DOMAIN-CONTAINING PROTEIN"/>
    <property type="match status" value="1"/>
</dbReference>
<dbReference type="OrthoDB" id="116883at2759"/>
<dbReference type="Proteomes" id="UP000274429">
    <property type="component" value="Unassembled WGS sequence"/>
</dbReference>
<protein>
    <submittedName>
        <fullName evidence="4">GLTP domain-containing protein</fullName>
    </submittedName>
</protein>
<dbReference type="GO" id="GO:0016020">
    <property type="term" value="C:membrane"/>
    <property type="evidence" value="ECO:0007669"/>
    <property type="project" value="TreeGrafter"/>
</dbReference>
<dbReference type="AlphaFoldDB" id="A0A0R3WZI9"/>
<dbReference type="Pfam" id="PF08718">
    <property type="entry name" value="GLTP"/>
    <property type="match status" value="1"/>
</dbReference>
<sequence>MTDPNSACLDLKRVTEHFSQALIGDDIATQFYCEGFKELSSLLDYLGHIMHFVLRDVDQKLGALNDLRDASKHPTDFCEHFTTVRKMCDFEAGQYENNRPKSDAKCTLGSRNLLRLHRAFLFVIGLFEKVCNEPPELTLSELAKSAYDESLATHHPWVVRQAVAVAFHTLPYRHTFVDTIVANQPAGGELKDEASCREYLVGVSLPTFRKVYQLTQDIYAKFDMLNLP</sequence>
<dbReference type="WBParaSite" id="TTAC_0000621401-mRNA-1">
    <property type="protein sequence ID" value="TTAC_0000621401-mRNA-1"/>
    <property type="gene ID" value="TTAC_0000621401"/>
</dbReference>
<evidence type="ECO:0000313" key="2">
    <source>
        <dbReference type="EMBL" id="VDM30370.1"/>
    </source>
</evidence>
<organism evidence="4">
    <name type="scientific">Hydatigena taeniaeformis</name>
    <name type="common">Feline tapeworm</name>
    <name type="synonym">Taenia taeniaeformis</name>
    <dbReference type="NCBI Taxonomy" id="6205"/>
    <lineage>
        <taxon>Eukaryota</taxon>
        <taxon>Metazoa</taxon>
        <taxon>Spiralia</taxon>
        <taxon>Lophotrochozoa</taxon>
        <taxon>Platyhelminthes</taxon>
        <taxon>Cestoda</taxon>
        <taxon>Eucestoda</taxon>
        <taxon>Cyclophyllidea</taxon>
        <taxon>Taeniidae</taxon>
        <taxon>Hydatigera</taxon>
    </lineage>
</organism>
<dbReference type="EMBL" id="UYWX01020295">
    <property type="protein sequence ID" value="VDM30370.1"/>
    <property type="molecule type" value="Genomic_DNA"/>
</dbReference>
<reference evidence="4" key="1">
    <citation type="submission" date="2017-02" db="UniProtKB">
        <authorList>
            <consortium name="WormBaseParasite"/>
        </authorList>
    </citation>
    <scope>IDENTIFICATION</scope>
</reference>
<name>A0A0R3WZI9_HYDTA</name>
<proteinExistence type="predicted"/>
<gene>
    <name evidence="2" type="ORF">TTAC_LOCUS6199</name>
</gene>
<evidence type="ECO:0000313" key="3">
    <source>
        <dbReference type="Proteomes" id="UP000274429"/>
    </source>
</evidence>
<dbReference type="GO" id="GO:1902387">
    <property type="term" value="F:ceramide 1-phosphate binding"/>
    <property type="evidence" value="ECO:0007669"/>
    <property type="project" value="TreeGrafter"/>
</dbReference>